<dbReference type="OrthoDB" id="360390at2759"/>
<evidence type="ECO:0000256" key="1">
    <source>
        <dbReference type="ARBA" id="ARBA00022737"/>
    </source>
</evidence>
<feature type="domain" description="RRM" evidence="5">
    <location>
        <begin position="85"/>
        <end position="164"/>
    </location>
</feature>
<dbReference type="SUPFAM" id="SSF54928">
    <property type="entry name" value="RNA-binding domain, RBD"/>
    <property type="match status" value="2"/>
</dbReference>
<dbReference type="InterPro" id="IPR012677">
    <property type="entry name" value="Nucleotide-bd_a/b_plait_sf"/>
</dbReference>
<accession>A0A1X6MZJ1</accession>
<feature type="compositionally biased region" description="Basic and acidic residues" evidence="4">
    <location>
        <begin position="43"/>
        <end position="61"/>
    </location>
</feature>
<evidence type="ECO:0000256" key="3">
    <source>
        <dbReference type="PROSITE-ProRule" id="PRU00176"/>
    </source>
</evidence>
<evidence type="ECO:0000313" key="7">
    <source>
        <dbReference type="Proteomes" id="UP000194127"/>
    </source>
</evidence>
<feature type="compositionally biased region" description="Polar residues" evidence="4">
    <location>
        <begin position="1"/>
        <end position="10"/>
    </location>
</feature>
<protein>
    <recommendedName>
        <fullName evidence="5">RRM domain-containing protein</fullName>
    </recommendedName>
</protein>
<dbReference type="Gene3D" id="3.30.70.330">
    <property type="match status" value="3"/>
</dbReference>
<dbReference type="PROSITE" id="PS50102">
    <property type="entry name" value="RRM"/>
    <property type="match status" value="2"/>
</dbReference>
<name>A0A1X6MZJ1_9APHY</name>
<evidence type="ECO:0000256" key="2">
    <source>
        <dbReference type="ARBA" id="ARBA00022884"/>
    </source>
</evidence>
<proteinExistence type="predicted"/>
<feature type="domain" description="RRM" evidence="5">
    <location>
        <begin position="256"/>
        <end position="336"/>
    </location>
</feature>
<dbReference type="InterPro" id="IPR035979">
    <property type="entry name" value="RBD_domain_sf"/>
</dbReference>
<dbReference type="RefSeq" id="XP_024338456.1">
    <property type="nucleotide sequence ID" value="XM_024480925.1"/>
</dbReference>
<keyword evidence="7" id="KW-1185">Reference proteome</keyword>
<dbReference type="Proteomes" id="UP000194127">
    <property type="component" value="Unassembled WGS sequence"/>
</dbReference>
<reference evidence="6 7" key="1">
    <citation type="submission" date="2017-04" db="EMBL/GenBank/DDBJ databases">
        <title>Genome Sequence of the Model Brown-Rot Fungus Postia placenta SB12.</title>
        <authorList>
            <consortium name="DOE Joint Genome Institute"/>
            <person name="Gaskell J."/>
            <person name="Kersten P."/>
            <person name="Larrondo L.F."/>
            <person name="Canessa P."/>
            <person name="Martinez D."/>
            <person name="Hibbett D."/>
            <person name="Schmoll M."/>
            <person name="Kubicek C.P."/>
            <person name="Martinez A.T."/>
            <person name="Yadav J."/>
            <person name="Master E."/>
            <person name="Magnuson J.K."/>
            <person name="James T."/>
            <person name="Yaver D."/>
            <person name="Berka R."/>
            <person name="Labutti K."/>
            <person name="Lipzen A."/>
            <person name="Aerts A."/>
            <person name="Barry K."/>
            <person name="Henrissat B."/>
            <person name="Blanchette R."/>
            <person name="Grigoriev I."/>
            <person name="Cullen D."/>
        </authorList>
    </citation>
    <scope>NUCLEOTIDE SEQUENCE [LARGE SCALE GENOMIC DNA]</scope>
    <source>
        <strain evidence="6 7">MAD-698-R-SB12</strain>
    </source>
</reference>
<dbReference type="GeneID" id="36325875"/>
<dbReference type="Pfam" id="PF00076">
    <property type="entry name" value="RRM_1"/>
    <property type="match status" value="2"/>
</dbReference>
<dbReference type="AlphaFoldDB" id="A0A1X6MZJ1"/>
<evidence type="ECO:0000259" key="5">
    <source>
        <dbReference type="PROSITE" id="PS50102"/>
    </source>
</evidence>
<evidence type="ECO:0000256" key="4">
    <source>
        <dbReference type="SAM" id="MobiDB-lite"/>
    </source>
</evidence>
<dbReference type="CDD" id="cd00590">
    <property type="entry name" value="RRM_SF"/>
    <property type="match status" value="3"/>
</dbReference>
<keyword evidence="2 3" id="KW-0694">RNA-binding</keyword>
<dbReference type="GO" id="GO:0003723">
    <property type="term" value="F:RNA binding"/>
    <property type="evidence" value="ECO:0007669"/>
    <property type="project" value="UniProtKB-UniRule"/>
</dbReference>
<dbReference type="InterPro" id="IPR000504">
    <property type="entry name" value="RRM_dom"/>
</dbReference>
<dbReference type="PANTHER" id="PTHR24012">
    <property type="entry name" value="RNA BINDING PROTEIN"/>
    <property type="match status" value="1"/>
</dbReference>
<dbReference type="SMART" id="SM00360">
    <property type="entry name" value="RRM"/>
    <property type="match status" value="3"/>
</dbReference>
<evidence type="ECO:0000313" key="6">
    <source>
        <dbReference type="EMBL" id="OSX61662.1"/>
    </source>
</evidence>
<feature type="region of interest" description="Disordered" evidence="4">
    <location>
        <begin position="1"/>
        <end position="84"/>
    </location>
</feature>
<dbReference type="STRING" id="670580.A0A1X6MZJ1"/>
<gene>
    <name evidence="6" type="ORF">POSPLADRAFT_1057433</name>
</gene>
<organism evidence="6 7">
    <name type="scientific">Postia placenta MAD-698-R-SB12</name>
    <dbReference type="NCBI Taxonomy" id="670580"/>
    <lineage>
        <taxon>Eukaryota</taxon>
        <taxon>Fungi</taxon>
        <taxon>Dikarya</taxon>
        <taxon>Basidiomycota</taxon>
        <taxon>Agaricomycotina</taxon>
        <taxon>Agaricomycetes</taxon>
        <taxon>Polyporales</taxon>
        <taxon>Adustoporiaceae</taxon>
        <taxon>Rhodonia</taxon>
    </lineage>
</organism>
<sequence>MQKLVSSAFKSSWRPKHTLSSYSRPVTNNFSSLIRQNSALAENDARSQDQHETESLCEHPPRLPATQKSVPRVPAKGKNRQEPPTTVVVHHLDPAWDERYLYEQLKQFGDINGLWIKRARTGESRGIALVNFTSREAVRHLIHSRPRRPVFVDGHLLKLDWSRSQRRGQQAQWLVVLNLPDGMRPKEVVEAFAPFHPIQLELHHREELGAFGRIRFPTVALAQRAFLACKDSPLYIRGSKMHVAPDGWIPPLPGHTTVLVANIHHSASERLLRTVFAKYGTVVDAQLLSRTIPTQDLRARVRFDTASAALDVVRACDSPNGPSVLGMKLAGTLAPEQP</sequence>
<feature type="compositionally biased region" description="Polar residues" evidence="4">
    <location>
        <begin position="18"/>
        <end position="40"/>
    </location>
</feature>
<dbReference type="EMBL" id="KZ110598">
    <property type="protein sequence ID" value="OSX61662.1"/>
    <property type="molecule type" value="Genomic_DNA"/>
</dbReference>
<keyword evidence="1" id="KW-0677">Repeat</keyword>